<reference evidence="3 4" key="1">
    <citation type="journal article" date="2023" name="J. Hered.">
        <title>Chromosome-level genome of the wood stork (Mycteria americana) provides insight into avian chromosome evolution.</title>
        <authorList>
            <person name="Flamio R. Jr."/>
            <person name="Ramstad K.M."/>
        </authorList>
    </citation>
    <scope>NUCLEOTIDE SEQUENCE [LARGE SCALE GENOMIC DNA]</scope>
    <source>
        <strain evidence="3">JAX WOST 10</strain>
    </source>
</reference>
<feature type="region of interest" description="Disordered" evidence="1">
    <location>
        <begin position="1"/>
        <end position="63"/>
    </location>
</feature>
<dbReference type="InterPro" id="IPR000477">
    <property type="entry name" value="RT_dom"/>
</dbReference>
<dbReference type="PANTHER" id="PTHR33332">
    <property type="entry name" value="REVERSE TRANSCRIPTASE DOMAIN-CONTAINING PROTEIN"/>
    <property type="match status" value="1"/>
</dbReference>
<dbReference type="Proteomes" id="UP001333110">
    <property type="component" value="Unassembled WGS sequence"/>
</dbReference>
<proteinExistence type="predicted"/>
<dbReference type="AlphaFoldDB" id="A0AAN7PTK9"/>
<evidence type="ECO:0000313" key="3">
    <source>
        <dbReference type="EMBL" id="KAK4828141.1"/>
    </source>
</evidence>
<dbReference type="EMBL" id="JAUNZN010000002">
    <property type="protein sequence ID" value="KAK4828141.1"/>
    <property type="molecule type" value="Genomic_DNA"/>
</dbReference>
<evidence type="ECO:0000256" key="1">
    <source>
        <dbReference type="SAM" id="MobiDB-lite"/>
    </source>
</evidence>
<organism evidence="3 4">
    <name type="scientific">Mycteria americana</name>
    <name type="common">Wood stork</name>
    <dbReference type="NCBI Taxonomy" id="33587"/>
    <lineage>
        <taxon>Eukaryota</taxon>
        <taxon>Metazoa</taxon>
        <taxon>Chordata</taxon>
        <taxon>Craniata</taxon>
        <taxon>Vertebrata</taxon>
        <taxon>Euteleostomi</taxon>
        <taxon>Archelosauria</taxon>
        <taxon>Archosauria</taxon>
        <taxon>Dinosauria</taxon>
        <taxon>Saurischia</taxon>
        <taxon>Theropoda</taxon>
        <taxon>Coelurosauria</taxon>
        <taxon>Aves</taxon>
        <taxon>Neognathae</taxon>
        <taxon>Neoaves</taxon>
        <taxon>Aequornithes</taxon>
        <taxon>Ciconiiformes</taxon>
        <taxon>Ciconiidae</taxon>
        <taxon>Mycteria</taxon>
    </lineage>
</organism>
<feature type="compositionally biased region" description="Polar residues" evidence="1">
    <location>
        <begin position="7"/>
        <end position="24"/>
    </location>
</feature>
<evidence type="ECO:0000313" key="4">
    <source>
        <dbReference type="Proteomes" id="UP001333110"/>
    </source>
</evidence>
<dbReference type="InterPro" id="IPR043502">
    <property type="entry name" value="DNA/RNA_pol_sf"/>
</dbReference>
<name>A0AAN7PTK9_MYCAM</name>
<accession>A0AAN7PTK9</accession>
<evidence type="ECO:0000259" key="2">
    <source>
        <dbReference type="Pfam" id="PF00078"/>
    </source>
</evidence>
<sequence>MARPEDTQTFWLGSLTNGSANETPSPGEESKTTALKSASPRPSKEAKQTTVPGMKPTETDLQEHSQGQLWALCGGTHELSPQCQLSTALPVTSRSGSWSLQSAETFPSKKRAAGGGCLLPDSISLPLVCLLWEEEVESHTLASCRPLTLVLPAQSLASVARGARRVTEMLPHCYDGDAASLLPRALFCSTMETKQRLRPAMGGGGEAAEPEWALGSYGREGQPRAGLHVDSAASRSRDVLIPLCLALVKPHLIWVPQYSKDINKLEIPQEGHQEDYRECKYVKRLEELDLFSLKIRRLREDLIVIFKYLMGAYREDGARLFPEILKTQLGSQETWSSVEVSPALSQALDHVTSRIPSNLNHSVMLYGMAVEQTDVLRGCKRADFGLFRRLVNRVPWEAALKGKGVQEGWAFFKEEVLKAQEGAVPRCRKTSRRGRRPAWLYRELWLELRKKRRVYDLWKKGRATQEDYKGVARLCREKIRKAKAELELNLATAVKDNKKYFFKYINSKRRAKENLQPLLGEGTQANCSLGTQPLELEDRDGDQNGAPIIQGEMVSDLLHHLDTHKSMGPDEIHPRVLKELADVLTKPLSIIYQQSWLTGEVPGDWRLANVTPIYKKGRKEDPGNYRPVSLTSVLRKLMEQIILSAITGDVEDNQGIKPSQHGFRKGRSCLTNLISFYDKVTRLVDEGKVVDVAYLNFSKAFDTVSHSILLEKLAAHGLDGCTLRWVKNWLDGRAQRVVVNGVKSSWWPGSVLGPVLFNIFINDLDEGIECTLSKFADDTKLCGSVDLLEGRKALQRDLDRLDRWAEVNCMRFNKAK</sequence>
<gene>
    <name evidence="3" type="ORF">QYF61_023939</name>
</gene>
<protein>
    <recommendedName>
        <fullName evidence="2">Reverse transcriptase domain-containing protein</fullName>
    </recommendedName>
</protein>
<feature type="domain" description="Reverse transcriptase" evidence="2">
    <location>
        <begin position="618"/>
        <end position="816"/>
    </location>
</feature>
<dbReference type="Pfam" id="PF00078">
    <property type="entry name" value="RVT_1"/>
    <property type="match status" value="1"/>
</dbReference>
<keyword evidence="4" id="KW-1185">Reference proteome</keyword>
<comment type="caution">
    <text evidence="3">The sequence shown here is derived from an EMBL/GenBank/DDBJ whole genome shotgun (WGS) entry which is preliminary data.</text>
</comment>
<dbReference type="CDD" id="cd01650">
    <property type="entry name" value="RT_nLTR_like"/>
    <property type="match status" value="1"/>
</dbReference>
<dbReference type="SUPFAM" id="SSF56672">
    <property type="entry name" value="DNA/RNA polymerases"/>
    <property type="match status" value="1"/>
</dbReference>